<gene>
    <name evidence="1" type="ORF">ACIO7M_30115</name>
</gene>
<name>A0ABW8EQ75_STRT5</name>
<accession>A0ABW8EQ75</accession>
<sequence length="105" mass="11804">MAGTDMARFVGYKVDASDGHIGKIDRHSEYVGRQFIVVDTGPWIFGRHVVVPASLVARVDEENETVHLSASRDQVKHSPEFESGRYEDDVALLQVIERYYADGHT</sequence>
<dbReference type="EMBL" id="JBIUYY010000017">
    <property type="protein sequence ID" value="MFJ2825339.1"/>
    <property type="molecule type" value="Genomic_DNA"/>
</dbReference>
<evidence type="ECO:0000313" key="1">
    <source>
        <dbReference type="EMBL" id="MFJ2825339.1"/>
    </source>
</evidence>
<proteinExistence type="predicted"/>
<dbReference type="SUPFAM" id="SSF50346">
    <property type="entry name" value="PRC-barrel domain"/>
    <property type="match status" value="1"/>
</dbReference>
<organism evidence="1 2">
    <name type="scientific">Streptomyces toxytricini</name>
    <name type="common">Actinomyces toxytricini</name>
    <dbReference type="NCBI Taxonomy" id="67369"/>
    <lineage>
        <taxon>Bacteria</taxon>
        <taxon>Bacillati</taxon>
        <taxon>Actinomycetota</taxon>
        <taxon>Actinomycetes</taxon>
        <taxon>Kitasatosporales</taxon>
        <taxon>Streptomycetaceae</taxon>
        <taxon>Streptomyces</taxon>
    </lineage>
</organism>
<keyword evidence="2" id="KW-1185">Reference proteome</keyword>
<dbReference type="Gene3D" id="3.90.50.10">
    <property type="entry name" value="Photosynthetic Reaction Center, subunit H, domain 2"/>
    <property type="match status" value="1"/>
</dbReference>
<dbReference type="InterPro" id="IPR014747">
    <property type="entry name" value="Bac_photo_RC_H_C"/>
</dbReference>
<dbReference type="Proteomes" id="UP001617351">
    <property type="component" value="Unassembled WGS sequence"/>
</dbReference>
<comment type="caution">
    <text evidence="1">The sequence shown here is derived from an EMBL/GenBank/DDBJ whole genome shotgun (WGS) entry which is preliminary data.</text>
</comment>
<evidence type="ECO:0000313" key="2">
    <source>
        <dbReference type="Proteomes" id="UP001617351"/>
    </source>
</evidence>
<dbReference type="InterPro" id="IPR011033">
    <property type="entry name" value="PRC_barrel-like_sf"/>
</dbReference>
<protein>
    <submittedName>
        <fullName evidence="1">PRC-barrel domain containing protein</fullName>
    </submittedName>
</protein>
<reference evidence="1 2" key="1">
    <citation type="submission" date="2024-10" db="EMBL/GenBank/DDBJ databases">
        <title>The Natural Products Discovery Center: Release of the First 8490 Sequenced Strains for Exploring Actinobacteria Biosynthetic Diversity.</title>
        <authorList>
            <person name="Kalkreuter E."/>
            <person name="Kautsar S.A."/>
            <person name="Yang D."/>
            <person name="Bader C.D."/>
            <person name="Teijaro C.N."/>
            <person name="Fluegel L."/>
            <person name="Davis C.M."/>
            <person name="Simpson J.R."/>
            <person name="Lauterbach L."/>
            <person name="Steele A.D."/>
            <person name="Gui C."/>
            <person name="Meng S."/>
            <person name="Li G."/>
            <person name="Viehrig K."/>
            <person name="Ye F."/>
            <person name="Su P."/>
            <person name="Kiefer A.F."/>
            <person name="Nichols A."/>
            <person name="Cepeda A.J."/>
            <person name="Yan W."/>
            <person name="Fan B."/>
            <person name="Jiang Y."/>
            <person name="Adhikari A."/>
            <person name="Zheng C.-J."/>
            <person name="Schuster L."/>
            <person name="Cowan T.M."/>
            <person name="Smanski M.J."/>
            <person name="Chevrette M.G."/>
            <person name="De Carvalho L.P.S."/>
            <person name="Shen B."/>
        </authorList>
    </citation>
    <scope>NUCLEOTIDE SEQUENCE [LARGE SCALE GENOMIC DNA]</scope>
    <source>
        <strain evidence="1 2">NPDC087220</strain>
    </source>
</reference>
<dbReference type="RefSeq" id="WP_365515241.1">
    <property type="nucleotide sequence ID" value="NZ_JBFANW010000592.1"/>
</dbReference>